<proteinExistence type="predicted"/>
<protein>
    <submittedName>
        <fullName evidence="4">Putative fibronectin-binding protein</fullName>
    </submittedName>
</protein>
<evidence type="ECO:0000256" key="2">
    <source>
        <dbReference type="SAM" id="MobiDB-lite"/>
    </source>
</evidence>
<gene>
    <name evidence="4" type="ordered locus">trd_1616</name>
</gene>
<dbReference type="PANTHER" id="PTHR15239:SF6">
    <property type="entry name" value="RIBOSOME QUALITY CONTROL COMPLEX SUBUNIT NEMF"/>
    <property type="match status" value="1"/>
</dbReference>
<dbReference type="GO" id="GO:0072344">
    <property type="term" value="P:rescue of stalled ribosome"/>
    <property type="evidence" value="ECO:0007669"/>
    <property type="project" value="TreeGrafter"/>
</dbReference>
<dbReference type="RefSeq" id="WP_015922561.1">
    <property type="nucleotide sequence ID" value="NC_011959.1"/>
</dbReference>
<dbReference type="InterPro" id="IPR059101">
    <property type="entry name" value="NFACT-R_2"/>
</dbReference>
<name>B9L0C3_THERP</name>
<dbReference type="HOGENOM" id="CLU_022481_2_1_0"/>
<dbReference type="AlphaFoldDB" id="B9L0C3"/>
<dbReference type="eggNOG" id="COG1293">
    <property type="taxonomic scope" value="Bacteria"/>
</dbReference>
<evidence type="ECO:0000313" key="5">
    <source>
        <dbReference type="Proteomes" id="UP000000447"/>
    </source>
</evidence>
<dbReference type="STRING" id="309801.trd_1616"/>
<dbReference type="GO" id="GO:0000049">
    <property type="term" value="F:tRNA binding"/>
    <property type="evidence" value="ECO:0007669"/>
    <property type="project" value="TreeGrafter"/>
</dbReference>
<dbReference type="GO" id="GO:1990112">
    <property type="term" value="C:RQC complex"/>
    <property type="evidence" value="ECO:0007669"/>
    <property type="project" value="TreeGrafter"/>
</dbReference>
<dbReference type="PANTHER" id="PTHR15239">
    <property type="entry name" value="NUCLEAR EXPORT MEDIATOR FACTOR NEMF"/>
    <property type="match status" value="1"/>
</dbReference>
<sequence length="586" mass="65594">MFDVLTIAALVDELRKTLLRGRVQKVVQTAPLAIALEFYAGQRWGLVIDVSPQEPCSYLAHTVPAGDPEQVTPFLLLLRKYVRGARLVQVEQVPLERIIRLRFATVLVEEQRGRIERLPVETELVIELMGRHSNAILVATDGRILDALKRVTPEMSAARPVLPGRPYQPPPPQLKRDPRRLSTDAVDSLLLEGRPDQELTTALVQQLAGFSPQMAREAVYRAFGTTAVTVSEARDAPSGPERLATAIASVIEPLVTGQFAPTVYWSNGVPVAFSAIPLHYAQGLQAEAFPSISMAIERFLAERPQGEEIAGDRYAQRRRRVLAAIERERARVEARLHALEQERARAAEAERWRRMGEAILAALGELVPGQRELVVDDLRIPLDPDRTPVENAQAYFERYRKAKAAAEQVPLRIEETRLELEYLRQLEALAQVADTTETLETLRQEIGLTEGNTGERTKRGSQRKLRVWRTLRGDRIVVGRNARENDWITFSLARPEDAWLHARGLAGAHVIVQWAGAEDPDVLERAAALAAWYSEGRTGTRVSVDVTQRRHVRRIPGAAPGLVRYRNERTLAVRPRPPEDLGLLEG</sequence>
<dbReference type="InterPro" id="IPR051608">
    <property type="entry name" value="RQC_Subunit_NEMF"/>
</dbReference>
<dbReference type="Pfam" id="PF18297">
    <property type="entry name" value="NFACT-R_2"/>
    <property type="match status" value="1"/>
</dbReference>
<feature type="domain" description="NFACT protein RNA binding" evidence="3">
    <location>
        <begin position="469"/>
        <end position="551"/>
    </location>
</feature>
<dbReference type="GO" id="GO:0043023">
    <property type="term" value="F:ribosomal large subunit binding"/>
    <property type="evidence" value="ECO:0007669"/>
    <property type="project" value="TreeGrafter"/>
</dbReference>
<feature type="region of interest" description="Disordered" evidence="2">
    <location>
        <begin position="159"/>
        <end position="180"/>
    </location>
</feature>
<dbReference type="OrthoDB" id="9766163at2"/>
<accession>B9L0C3</accession>
<organism evidence="4 5">
    <name type="scientific">Thermomicrobium roseum (strain ATCC 27502 / DSM 5159 / P-2)</name>
    <dbReference type="NCBI Taxonomy" id="309801"/>
    <lineage>
        <taxon>Bacteria</taxon>
        <taxon>Pseudomonadati</taxon>
        <taxon>Thermomicrobiota</taxon>
        <taxon>Thermomicrobia</taxon>
        <taxon>Thermomicrobiales</taxon>
        <taxon>Thermomicrobiaceae</taxon>
        <taxon>Thermomicrobium</taxon>
    </lineage>
</organism>
<keyword evidence="5" id="KW-1185">Reference proteome</keyword>
<feature type="coiled-coil region" evidence="1">
    <location>
        <begin position="322"/>
        <end position="349"/>
    </location>
</feature>
<dbReference type="Gene3D" id="2.30.310.10">
    <property type="entry name" value="ibrinogen binding protein from staphylococcus aureus domain"/>
    <property type="match status" value="1"/>
</dbReference>
<dbReference type="EMBL" id="CP001275">
    <property type="protein sequence ID" value="ACM04536.1"/>
    <property type="molecule type" value="Genomic_DNA"/>
</dbReference>
<evidence type="ECO:0000313" key="4">
    <source>
        <dbReference type="EMBL" id="ACM04536.1"/>
    </source>
</evidence>
<evidence type="ECO:0000256" key="1">
    <source>
        <dbReference type="SAM" id="Coils"/>
    </source>
</evidence>
<dbReference type="Proteomes" id="UP000000447">
    <property type="component" value="Chromosome"/>
</dbReference>
<dbReference type="KEGG" id="tro:trd_1616"/>
<keyword evidence="1" id="KW-0175">Coiled coil</keyword>
<reference evidence="4 5" key="1">
    <citation type="journal article" date="2009" name="PLoS ONE">
        <title>Complete genome sequence of the aerobic CO-oxidizing thermophile Thermomicrobium roseum.</title>
        <authorList>
            <person name="Wu D."/>
            <person name="Raymond J."/>
            <person name="Wu M."/>
            <person name="Chatterji S."/>
            <person name="Ren Q."/>
            <person name="Graham J.E."/>
            <person name="Bryant D.A."/>
            <person name="Robb F."/>
            <person name="Colman A."/>
            <person name="Tallon L.J."/>
            <person name="Badger J.H."/>
            <person name="Madupu R."/>
            <person name="Ward N.L."/>
            <person name="Eisen J.A."/>
        </authorList>
    </citation>
    <scope>NUCLEOTIDE SEQUENCE [LARGE SCALE GENOMIC DNA]</scope>
    <source>
        <strain evidence="5">ATCC 27502 / DSM 5159 / P-2</strain>
    </source>
</reference>
<evidence type="ECO:0000259" key="3">
    <source>
        <dbReference type="Pfam" id="PF18297"/>
    </source>
</evidence>
<dbReference type="Pfam" id="PF05833">
    <property type="entry name" value="NFACT_N"/>
    <property type="match status" value="1"/>
</dbReference>